<sequence length="282" mass="31956">MPRIDRANLDLILLEDAVWVLMGEVGLSSYDFNLSQFFSCRHPWQRPEQITAIGRFGAATNYNELYAQLAAEGIFLIHSPEQYLLASELTHWYPLLAGLTPKSLWFSEPPSFESVAQTLGLPLFLKGSRQTSRHRAALSIIHSAAEYDRAIEMYADDPILQWQDLVCREFIRLRPVPSTATEKIPASFEFRSFWWYSNCVGAGQYWSTDYNWNREEETAALAVAQAAAVRLNLPFVVIDIAQTIAGEWIAIECNDAQESGYGAVSPFTLWRNIIDLELNPSV</sequence>
<evidence type="ECO:0000313" key="3">
    <source>
        <dbReference type="Proteomes" id="UP000010366"/>
    </source>
</evidence>
<accession>K9UB66</accession>
<dbReference type="OrthoDB" id="5355744at2"/>
<gene>
    <name evidence="2" type="ORF">Cha6605_0383</name>
</gene>
<evidence type="ECO:0000313" key="2">
    <source>
        <dbReference type="EMBL" id="AFY91681.1"/>
    </source>
</evidence>
<dbReference type="RefSeq" id="WP_015157875.1">
    <property type="nucleotide sequence ID" value="NC_019697.1"/>
</dbReference>
<name>K9UB66_CHAP6</name>
<feature type="domain" description="ATP-grasp" evidence="1">
    <location>
        <begin position="138"/>
        <end position="273"/>
    </location>
</feature>
<dbReference type="KEGG" id="cmp:Cha6605_0383"/>
<dbReference type="EMBL" id="CP003600">
    <property type="protein sequence ID" value="AFY91681.1"/>
    <property type="molecule type" value="Genomic_DNA"/>
</dbReference>
<proteinExistence type="predicted"/>
<dbReference type="HOGENOM" id="CLU_982509_0_0_3"/>
<dbReference type="Proteomes" id="UP000010366">
    <property type="component" value="Chromosome"/>
</dbReference>
<dbReference type="InterPro" id="IPR025643">
    <property type="entry name" value="R2K_3"/>
</dbReference>
<organism evidence="2 3">
    <name type="scientific">Chamaesiphon minutus (strain ATCC 27169 / PCC 6605)</name>
    <dbReference type="NCBI Taxonomy" id="1173020"/>
    <lineage>
        <taxon>Bacteria</taxon>
        <taxon>Bacillati</taxon>
        <taxon>Cyanobacteriota</taxon>
        <taxon>Cyanophyceae</taxon>
        <taxon>Gomontiellales</taxon>
        <taxon>Chamaesiphonaceae</taxon>
        <taxon>Chamaesiphon</taxon>
    </lineage>
</organism>
<dbReference type="Pfam" id="PF14243">
    <property type="entry name" value="R2K_3"/>
    <property type="match status" value="1"/>
</dbReference>
<protein>
    <recommendedName>
        <fullName evidence="1">ATP-grasp domain-containing protein</fullName>
    </recommendedName>
</protein>
<keyword evidence="3" id="KW-1185">Reference proteome</keyword>
<dbReference type="SUPFAM" id="SSF56059">
    <property type="entry name" value="Glutathione synthetase ATP-binding domain-like"/>
    <property type="match status" value="1"/>
</dbReference>
<dbReference type="eggNOG" id="ENOG50322W3">
    <property type="taxonomic scope" value="Bacteria"/>
</dbReference>
<reference evidence="2 3" key="1">
    <citation type="submission" date="2012-05" db="EMBL/GenBank/DDBJ databases">
        <title>Finished chromosome of genome of Chamaesiphon sp. PCC 6605.</title>
        <authorList>
            <consortium name="US DOE Joint Genome Institute"/>
            <person name="Gugger M."/>
            <person name="Coursin T."/>
            <person name="Rippka R."/>
            <person name="Tandeau De Marsac N."/>
            <person name="Huntemann M."/>
            <person name="Wei C.-L."/>
            <person name="Han J."/>
            <person name="Detter J.C."/>
            <person name="Han C."/>
            <person name="Tapia R."/>
            <person name="Chen A."/>
            <person name="Kyrpides N."/>
            <person name="Mavromatis K."/>
            <person name="Markowitz V."/>
            <person name="Szeto E."/>
            <person name="Ivanova N."/>
            <person name="Pagani I."/>
            <person name="Pati A."/>
            <person name="Goodwin L."/>
            <person name="Nordberg H.P."/>
            <person name="Cantor M.N."/>
            <person name="Hua S.X."/>
            <person name="Woyke T."/>
            <person name="Kerfeld C.A."/>
        </authorList>
    </citation>
    <scope>NUCLEOTIDE SEQUENCE [LARGE SCALE GENOMIC DNA]</scope>
    <source>
        <strain evidence="3">ATCC 27169 / PCC 6605</strain>
    </source>
</reference>
<dbReference type="AlphaFoldDB" id="K9UB66"/>
<evidence type="ECO:0000259" key="1">
    <source>
        <dbReference type="Pfam" id="PF14243"/>
    </source>
</evidence>